<protein>
    <submittedName>
        <fullName evidence="2">SET domain-containing protein 7</fullName>
    </submittedName>
</protein>
<dbReference type="Gene3D" id="2.170.270.10">
    <property type="entry name" value="SET domain"/>
    <property type="match status" value="1"/>
</dbReference>
<keyword evidence="3" id="KW-1185">Reference proteome</keyword>
<gene>
    <name evidence="2" type="ORF">SCF082_LOCUS1856</name>
</gene>
<comment type="caution">
    <text evidence="2">The sequence shown here is derived from an EMBL/GenBank/DDBJ whole genome shotgun (WGS) entry which is preliminary data.</text>
</comment>
<proteinExistence type="predicted"/>
<evidence type="ECO:0000313" key="3">
    <source>
        <dbReference type="Proteomes" id="UP001642464"/>
    </source>
</evidence>
<dbReference type="SMART" id="SM00317">
    <property type="entry name" value="SET"/>
    <property type="match status" value="1"/>
</dbReference>
<evidence type="ECO:0000313" key="2">
    <source>
        <dbReference type="EMBL" id="CAK8989546.1"/>
    </source>
</evidence>
<dbReference type="Proteomes" id="UP001642464">
    <property type="component" value="Unassembled WGS sequence"/>
</dbReference>
<dbReference type="EMBL" id="CAXAMM010000903">
    <property type="protein sequence ID" value="CAK8989546.1"/>
    <property type="molecule type" value="Genomic_DNA"/>
</dbReference>
<evidence type="ECO:0000259" key="1">
    <source>
        <dbReference type="PROSITE" id="PS50280"/>
    </source>
</evidence>
<dbReference type="PROSITE" id="PS50280">
    <property type="entry name" value="SET"/>
    <property type="match status" value="1"/>
</dbReference>
<sequence length="197" mass="21959">MDIQGNTRHYVVIRTELLLAGNAGRLPSVALEDFVDGNLPYCTSLEVKCSELHGNGIYARKPLLEGEVVEYAPSVLLMRMGNLFVDYRYSAESLRQGLFRLLLGNGSIYNHSAEPNLGYRRVRVDRSSEAAQGLSVCFYAKRDIAAGEELLISYGKTWWSSRGIHDATGVPQAQLLLPEGRVTWLDEQVSLATWCYA</sequence>
<dbReference type="InterPro" id="IPR046341">
    <property type="entry name" value="SET_dom_sf"/>
</dbReference>
<dbReference type="Pfam" id="PF00856">
    <property type="entry name" value="SET"/>
    <property type="match status" value="1"/>
</dbReference>
<dbReference type="InterPro" id="IPR001214">
    <property type="entry name" value="SET_dom"/>
</dbReference>
<accession>A0ABP0HH65</accession>
<organism evidence="2 3">
    <name type="scientific">Durusdinium trenchii</name>
    <dbReference type="NCBI Taxonomy" id="1381693"/>
    <lineage>
        <taxon>Eukaryota</taxon>
        <taxon>Sar</taxon>
        <taxon>Alveolata</taxon>
        <taxon>Dinophyceae</taxon>
        <taxon>Suessiales</taxon>
        <taxon>Symbiodiniaceae</taxon>
        <taxon>Durusdinium</taxon>
    </lineage>
</organism>
<name>A0ABP0HH65_9DINO</name>
<feature type="domain" description="SET" evidence="1">
    <location>
        <begin position="43"/>
        <end position="155"/>
    </location>
</feature>
<dbReference type="SUPFAM" id="SSF82199">
    <property type="entry name" value="SET domain"/>
    <property type="match status" value="1"/>
</dbReference>
<reference evidence="2 3" key="1">
    <citation type="submission" date="2024-02" db="EMBL/GenBank/DDBJ databases">
        <authorList>
            <person name="Chen Y."/>
            <person name="Shah S."/>
            <person name="Dougan E. K."/>
            <person name="Thang M."/>
            <person name="Chan C."/>
        </authorList>
    </citation>
    <scope>NUCLEOTIDE SEQUENCE [LARGE SCALE GENOMIC DNA]</scope>
</reference>